<keyword evidence="3" id="KW-1185">Reference proteome</keyword>
<reference evidence="2 3" key="1">
    <citation type="submission" date="2024-06" db="EMBL/GenBank/DDBJ databases">
        <title>Draft genome sequence of Geodermatophilus badlandi, a novel member of the Geodermatophilaceae isolated from badland sedimentary rocks in the Red desert, Wyoming, USA.</title>
        <authorList>
            <person name="Ben Tekaya S."/>
            <person name="Nouioui I."/>
            <person name="Flores G.M."/>
            <person name="Shaal M.N."/>
            <person name="Bredoire F."/>
            <person name="Basile F."/>
            <person name="Van Diepen L."/>
            <person name="Ward N.L."/>
        </authorList>
    </citation>
    <scope>NUCLEOTIDE SEQUENCE [LARGE SCALE GENOMIC DNA]</scope>
    <source>
        <strain evidence="2 3">WL48A</strain>
    </source>
</reference>
<dbReference type="Gene3D" id="1.10.150.130">
    <property type="match status" value="1"/>
</dbReference>
<evidence type="ECO:0008006" key="4">
    <source>
        <dbReference type="Google" id="ProtNLM"/>
    </source>
</evidence>
<evidence type="ECO:0000313" key="2">
    <source>
        <dbReference type="EMBL" id="MEX5721062.1"/>
    </source>
</evidence>
<organism evidence="2 3">
    <name type="scientific">Geodermatophilus maliterrae</name>
    <dbReference type="NCBI Taxonomy" id="3162531"/>
    <lineage>
        <taxon>Bacteria</taxon>
        <taxon>Bacillati</taxon>
        <taxon>Actinomycetota</taxon>
        <taxon>Actinomycetes</taxon>
        <taxon>Geodermatophilales</taxon>
        <taxon>Geodermatophilaceae</taxon>
        <taxon>Geodermatophilus</taxon>
    </lineage>
</organism>
<dbReference type="Proteomes" id="UP001560045">
    <property type="component" value="Unassembled WGS sequence"/>
</dbReference>
<proteinExistence type="predicted"/>
<name>A0ABV3XL41_9ACTN</name>
<dbReference type="InterPro" id="IPR010998">
    <property type="entry name" value="Integrase_recombinase_N"/>
</dbReference>
<gene>
    <name evidence="2" type="ORF">ABQ292_22135</name>
</gene>
<evidence type="ECO:0000256" key="1">
    <source>
        <dbReference type="ARBA" id="ARBA00023125"/>
    </source>
</evidence>
<accession>A0ABV3XL41</accession>
<keyword evidence="1" id="KW-0238">DNA-binding</keyword>
<comment type="caution">
    <text evidence="2">The sequence shown here is derived from an EMBL/GenBank/DDBJ whole genome shotgun (WGS) entry which is preliminary data.</text>
</comment>
<dbReference type="InterPro" id="IPR011010">
    <property type="entry name" value="DNA_brk_join_enz"/>
</dbReference>
<dbReference type="SUPFAM" id="SSF56349">
    <property type="entry name" value="DNA breaking-rejoining enzymes"/>
    <property type="match status" value="1"/>
</dbReference>
<sequence>MSDGGLAPATVRQAHRVLALVLTLAVRDGRIPRNPEVGVPLPRVRRAEPRFLTREQLERLAEAAGEYGDAVRLLAYTGLRFVSWPVCASAASTSSAAG</sequence>
<evidence type="ECO:0000313" key="3">
    <source>
        <dbReference type="Proteomes" id="UP001560045"/>
    </source>
</evidence>
<dbReference type="EMBL" id="JBFNXQ010000103">
    <property type="protein sequence ID" value="MEX5721062.1"/>
    <property type="molecule type" value="Genomic_DNA"/>
</dbReference>
<dbReference type="RefSeq" id="WP_369209876.1">
    <property type="nucleotide sequence ID" value="NZ_JBFNXQ010000103.1"/>
</dbReference>
<protein>
    <recommendedName>
        <fullName evidence="4">Tyr recombinase domain-containing protein</fullName>
    </recommendedName>
</protein>